<dbReference type="OrthoDB" id="25571at2759"/>
<dbReference type="Proteomes" id="UP000001307">
    <property type="component" value="Unassembled WGS sequence"/>
</dbReference>
<dbReference type="InterPro" id="IPR036388">
    <property type="entry name" value="WH-like_DNA-bd_sf"/>
</dbReference>
<dbReference type="SUPFAM" id="SSF46785">
    <property type="entry name" value="Winged helix' DNA-binding domain"/>
    <property type="match status" value="1"/>
</dbReference>
<dbReference type="InterPro" id="IPR036390">
    <property type="entry name" value="WH_DNA-bd_sf"/>
</dbReference>
<dbReference type="InParanoid" id="E4Y2T8"/>
<accession>E4Y2T8</accession>
<dbReference type="AlphaFoldDB" id="E4Y2T8"/>
<keyword evidence="3" id="KW-1185">Reference proteome</keyword>
<sequence length="62" mass="6700">MDATSSKVLGIVIKNETDTGAQCPGDFAMTGLKEAKLREILSQLADDGHIYSTIDDDHFKST</sequence>
<proteinExistence type="predicted"/>
<dbReference type="Gene3D" id="1.10.10.10">
    <property type="entry name" value="Winged helix-like DNA-binding domain superfamily/Winged helix DNA-binding domain"/>
    <property type="match status" value="1"/>
</dbReference>
<protein>
    <recommendedName>
        <fullName evidence="1">Replication protein A C-terminal domain-containing protein</fullName>
    </recommendedName>
</protein>
<evidence type="ECO:0000259" key="1">
    <source>
        <dbReference type="Pfam" id="PF08784"/>
    </source>
</evidence>
<name>E4Y2T8_OIKDI</name>
<gene>
    <name evidence="2" type="ORF">GSOID_T00016496001</name>
</gene>
<evidence type="ECO:0000313" key="3">
    <source>
        <dbReference type="Proteomes" id="UP000001307"/>
    </source>
</evidence>
<dbReference type="InterPro" id="IPR014892">
    <property type="entry name" value="RPA_C"/>
</dbReference>
<feature type="domain" description="Replication protein A C-terminal" evidence="1">
    <location>
        <begin position="29"/>
        <end position="57"/>
    </location>
</feature>
<reference evidence="2" key="1">
    <citation type="journal article" date="2010" name="Science">
        <title>Plasticity of animal genome architecture unmasked by rapid evolution of a pelagic tunicate.</title>
        <authorList>
            <person name="Denoeud F."/>
            <person name="Henriet S."/>
            <person name="Mungpakdee S."/>
            <person name="Aury J.M."/>
            <person name="Da Silva C."/>
            <person name="Brinkmann H."/>
            <person name="Mikhaleva J."/>
            <person name="Olsen L.C."/>
            <person name="Jubin C."/>
            <person name="Canestro C."/>
            <person name="Bouquet J.M."/>
            <person name="Danks G."/>
            <person name="Poulain J."/>
            <person name="Campsteijn C."/>
            <person name="Adamski M."/>
            <person name="Cross I."/>
            <person name="Yadetie F."/>
            <person name="Muffato M."/>
            <person name="Louis A."/>
            <person name="Butcher S."/>
            <person name="Tsagkogeorga G."/>
            <person name="Konrad A."/>
            <person name="Singh S."/>
            <person name="Jensen M.F."/>
            <person name="Cong E.H."/>
            <person name="Eikeseth-Otteraa H."/>
            <person name="Noel B."/>
            <person name="Anthouard V."/>
            <person name="Porcel B.M."/>
            <person name="Kachouri-Lafond R."/>
            <person name="Nishino A."/>
            <person name="Ugolini M."/>
            <person name="Chourrout P."/>
            <person name="Nishida H."/>
            <person name="Aasland R."/>
            <person name="Huzurbazar S."/>
            <person name="Westhof E."/>
            <person name="Delsuc F."/>
            <person name="Lehrach H."/>
            <person name="Reinhardt R."/>
            <person name="Weissenbach J."/>
            <person name="Roy S.W."/>
            <person name="Artiguenave F."/>
            <person name="Postlethwait J.H."/>
            <person name="Manak J.R."/>
            <person name="Thompson E.M."/>
            <person name="Jaillon O."/>
            <person name="Du Pasquier L."/>
            <person name="Boudinot P."/>
            <person name="Liberles D.A."/>
            <person name="Volff J.N."/>
            <person name="Philippe H."/>
            <person name="Lenhard B."/>
            <person name="Roest Crollius H."/>
            <person name="Wincker P."/>
            <person name="Chourrout D."/>
        </authorList>
    </citation>
    <scope>NUCLEOTIDE SEQUENCE [LARGE SCALE GENOMIC DNA]</scope>
</reference>
<dbReference type="Pfam" id="PF08784">
    <property type="entry name" value="RPA_C"/>
    <property type="match status" value="1"/>
</dbReference>
<organism evidence="2">
    <name type="scientific">Oikopleura dioica</name>
    <name type="common">Tunicate</name>
    <dbReference type="NCBI Taxonomy" id="34765"/>
    <lineage>
        <taxon>Eukaryota</taxon>
        <taxon>Metazoa</taxon>
        <taxon>Chordata</taxon>
        <taxon>Tunicata</taxon>
        <taxon>Appendicularia</taxon>
        <taxon>Copelata</taxon>
        <taxon>Oikopleuridae</taxon>
        <taxon>Oikopleura</taxon>
    </lineage>
</organism>
<dbReference type="EMBL" id="FN653932">
    <property type="protein sequence ID" value="CBY17792.1"/>
    <property type="molecule type" value="Genomic_DNA"/>
</dbReference>
<evidence type="ECO:0000313" key="2">
    <source>
        <dbReference type="EMBL" id="CBY17792.1"/>
    </source>
</evidence>